<dbReference type="InterPro" id="IPR032828">
    <property type="entry name" value="PolyA_RNA-bd"/>
</dbReference>
<dbReference type="SUPFAM" id="SSF81891">
    <property type="entry name" value="Poly A polymerase C-terminal region-like"/>
    <property type="match status" value="1"/>
</dbReference>
<evidence type="ECO:0000256" key="1">
    <source>
        <dbReference type="ARBA" id="ARBA00001946"/>
    </source>
</evidence>
<keyword evidence="2 11" id="KW-0808">Transferase</keyword>
<feature type="domain" description="Poly A polymerase head" evidence="12">
    <location>
        <begin position="35"/>
        <end position="169"/>
    </location>
</feature>
<comment type="cofactor">
    <cofactor evidence="1">
        <name>Mg(2+)</name>
        <dbReference type="ChEBI" id="CHEBI:18420"/>
    </cofactor>
</comment>
<evidence type="ECO:0000256" key="11">
    <source>
        <dbReference type="RuleBase" id="RU003953"/>
    </source>
</evidence>
<evidence type="ECO:0000256" key="9">
    <source>
        <dbReference type="ARBA" id="ARBA00022842"/>
    </source>
</evidence>
<evidence type="ECO:0000256" key="2">
    <source>
        <dbReference type="ARBA" id="ARBA00022679"/>
    </source>
</evidence>
<dbReference type="Gene3D" id="3.30.460.10">
    <property type="entry name" value="Beta Polymerase, domain 2"/>
    <property type="match status" value="1"/>
</dbReference>
<name>A0A1E5IN23_ENDTX</name>
<evidence type="ECO:0000313" key="16">
    <source>
        <dbReference type="Proteomes" id="UP000095237"/>
    </source>
</evidence>
<dbReference type="GO" id="GO:0003723">
    <property type="term" value="F:RNA binding"/>
    <property type="evidence" value="ECO:0007669"/>
    <property type="project" value="UniProtKB-KW"/>
</dbReference>
<dbReference type="GO" id="GO:0008033">
    <property type="term" value="P:tRNA processing"/>
    <property type="evidence" value="ECO:0007669"/>
    <property type="project" value="UniProtKB-KW"/>
</dbReference>
<evidence type="ECO:0000256" key="7">
    <source>
        <dbReference type="ARBA" id="ARBA00022800"/>
    </source>
</evidence>
<dbReference type="GO" id="GO:0046872">
    <property type="term" value="F:metal ion binding"/>
    <property type="evidence" value="ECO:0007669"/>
    <property type="project" value="UniProtKB-KW"/>
</dbReference>
<proteinExistence type="inferred from homology"/>
<sequence>MSMRNIIIPQRYIPQRYKSIIDKISITAEENSLDAYIVGGFVRDLFIKREPKDLDIMICSRRRDASGRSSGINFSKIFAKKYKLDDPVVFERFGTSKLFMDSKEVEFVMPRKEYYNTDSRNPDTQIASLEQDALRRDFTINALFLRLSDMKILDFTSHGVVDIKNKIIRVTDPSDIEIIFKQDPLRILRAVRQSIQLGFRIETETYNAMKVSSPRIEIVSPGRIRDEINKILMEKTPSKAFKMMDEINLSVKILPEIARLKNLEQPEKYHSDDVFMHTLKVLDRTKADSILRMAALLHDTGKYITYKKNAGRICFYGHDAESAKEAETVLKRLKYPKEFIQKTVSVIKNHMYPKMYSDDWTDGAVRRFVKRCGGELNLVMEVSRADYGKDNNGERLVKLKKRIEDLKLKNMLYPKQELLAGREIMNIFNRLPGKWIQKAKNKIEEEQFENPWLTKEEAIEILREMFRK</sequence>
<keyword evidence="4" id="KW-0548">Nucleotidyltransferase</keyword>
<evidence type="ECO:0000256" key="8">
    <source>
        <dbReference type="ARBA" id="ARBA00022840"/>
    </source>
</evidence>
<dbReference type="GO" id="GO:0005524">
    <property type="term" value="F:ATP binding"/>
    <property type="evidence" value="ECO:0007669"/>
    <property type="project" value="UniProtKB-KW"/>
</dbReference>
<feature type="domain" description="tRNA nucleotidyltransferase/poly(A) polymerase RNA and SrmB- binding" evidence="13">
    <location>
        <begin position="198"/>
        <end position="258"/>
    </location>
</feature>
<dbReference type="Pfam" id="PF13735">
    <property type="entry name" value="tRNA_NucTran2_2"/>
    <property type="match status" value="1"/>
</dbReference>
<protein>
    <submittedName>
        <fullName evidence="15">Uncharacterized protein</fullName>
    </submittedName>
</protein>
<evidence type="ECO:0000256" key="10">
    <source>
        <dbReference type="ARBA" id="ARBA00022884"/>
    </source>
</evidence>
<keyword evidence="8" id="KW-0067">ATP-binding</keyword>
<dbReference type="CDD" id="cd00077">
    <property type="entry name" value="HDc"/>
    <property type="match status" value="1"/>
</dbReference>
<dbReference type="InterPro" id="IPR043519">
    <property type="entry name" value="NT_sf"/>
</dbReference>
<keyword evidence="7" id="KW-0692">RNA repair</keyword>
<evidence type="ECO:0000256" key="5">
    <source>
        <dbReference type="ARBA" id="ARBA00022723"/>
    </source>
</evidence>
<dbReference type="PANTHER" id="PTHR47545:SF1">
    <property type="entry name" value="MULTIFUNCTIONAL CCA PROTEIN"/>
    <property type="match status" value="1"/>
</dbReference>
<dbReference type="AlphaFoldDB" id="A0A1E5IN23"/>
<keyword evidence="3" id="KW-0819">tRNA processing</keyword>
<dbReference type="InterPro" id="IPR003607">
    <property type="entry name" value="HD/PDEase_dom"/>
</dbReference>
<evidence type="ECO:0000256" key="3">
    <source>
        <dbReference type="ARBA" id="ARBA00022694"/>
    </source>
</evidence>
<dbReference type="InterPro" id="IPR002646">
    <property type="entry name" value="PolA_pol_head_dom"/>
</dbReference>
<dbReference type="Pfam" id="PF12627">
    <property type="entry name" value="PolyA_pol_RNAbd"/>
    <property type="match status" value="1"/>
</dbReference>
<reference evidence="15 16" key="1">
    <citation type="submission" date="2015-11" db="EMBL/GenBank/DDBJ databases">
        <title>Evidence for parallel genomic evolution in an endosymbiosis of termite gut flagellates.</title>
        <authorList>
            <person name="Zheng H."/>
        </authorList>
    </citation>
    <scope>NUCLEOTIDE SEQUENCE [LARGE SCALE GENOMIC DNA]</scope>
    <source>
        <strain evidence="15 16">CET450</strain>
    </source>
</reference>
<dbReference type="InterPro" id="IPR032810">
    <property type="entry name" value="CCA-adding_enz_C"/>
</dbReference>
<evidence type="ECO:0000259" key="13">
    <source>
        <dbReference type="Pfam" id="PF12627"/>
    </source>
</evidence>
<dbReference type="CDD" id="cd05398">
    <property type="entry name" value="NT_ClassII-CCAase"/>
    <property type="match status" value="1"/>
</dbReference>
<dbReference type="GO" id="GO:0016779">
    <property type="term" value="F:nucleotidyltransferase activity"/>
    <property type="evidence" value="ECO:0007669"/>
    <property type="project" value="UniProtKB-KW"/>
</dbReference>
<keyword evidence="16" id="KW-1185">Reference proteome</keyword>
<keyword evidence="9" id="KW-0460">Magnesium</keyword>
<dbReference type="Gene3D" id="1.10.3090.10">
    <property type="entry name" value="cca-adding enzyme, domain 2"/>
    <property type="match status" value="1"/>
</dbReference>
<dbReference type="Pfam" id="PF01743">
    <property type="entry name" value="PolyA_pol"/>
    <property type="match status" value="1"/>
</dbReference>
<dbReference type="Proteomes" id="UP000095237">
    <property type="component" value="Unassembled WGS sequence"/>
</dbReference>
<evidence type="ECO:0000259" key="14">
    <source>
        <dbReference type="Pfam" id="PF13735"/>
    </source>
</evidence>
<evidence type="ECO:0000259" key="12">
    <source>
        <dbReference type="Pfam" id="PF01743"/>
    </source>
</evidence>
<feature type="domain" description="CCA-adding enzyme C-terminal" evidence="14">
    <location>
        <begin position="323"/>
        <end position="459"/>
    </location>
</feature>
<organism evidence="15 16">
    <name type="scientific">Endomicrobium trichonymphae</name>
    <dbReference type="NCBI Taxonomy" id="1408204"/>
    <lineage>
        <taxon>Bacteria</taxon>
        <taxon>Pseudomonadati</taxon>
        <taxon>Elusimicrobiota</taxon>
        <taxon>Endomicrobiia</taxon>
        <taxon>Endomicrobiales</taxon>
        <taxon>Endomicrobiaceae</taxon>
        <taxon>Candidatus Endomicrobiellum</taxon>
    </lineage>
</organism>
<comment type="similarity">
    <text evidence="11">Belongs to the tRNA nucleotidyltransferase/poly(A) polymerase family.</text>
</comment>
<keyword evidence="5" id="KW-0479">Metal-binding</keyword>
<dbReference type="EMBL" id="LNVX01000037">
    <property type="protein sequence ID" value="OEG71851.1"/>
    <property type="molecule type" value="Genomic_DNA"/>
</dbReference>
<gene>
    <name evidence="15" type="ORF">ATZ36_12325</name>
</gene>
<evidence type="ECO:0000256" key="4">
    <source>
        <dbReference type="ARBA" id="ARBA00022695"/>
    </source>
</evidence>
<dbReference type="InterPro" id="IPR050124">
    <property type="entry name" value="tRNA_CCA-adding_enzyme"/>
</dbReference>
<keyword evidence="6" id="KW-0547">Nucleotide-binding</keyword>
<comment type="caution">
    <text evidence="15">The sequence shown here is derived from an EMBL/GenBank/DDBJ whole genome shotgun (WGS) entry which is preliminary data.</text>
</comment>
<evidence type="ECO:0000313" key="15">
    <source>
        <dbReference type="EMBL" id="OEG71851.1"/>
    </source>
</evidence>
<dbReference type="PANTHER" id="PTHR47545">
    <property type="entry name" value="MULTIFUNCTIONAL CCA PROTEIN"/>
    <property type="match status" value="1"/>
</dbReference>
<evidence type="ECO:0000256" key="6">
    <source>
        <dbReference type="ARBA" id="ARBA00022741"/>
    </source>
</evidence>
<dbReference type="GO" id="GO:0042245">
    <property type="term" value="P:RNA repair"/>
    <property type="evidence" value="ECO:0007669"/>
    <property type="project" value="UniProtKB-KW"/>
</dbReference>
<keyword evidence="10 11" id="KW-0694">RNA-binding</keyword>
<accession>A0A1E5IN23</accession>
<dbReference type="SUPFAM" id="SSF81301">
    <property type="entry name" value="Nucleotidyltransferase"/>
    <property type="match status" value="1"/>
</dbReference>